<keyword evidence="2" id="KW-1185">Reference proteome</keyword>
<evidence type="ECO:0000313" key="1">
    <source>
        <dbReference type="EMBL" id="KAH6921933.1"/>
    </source>
</evidence>
<evidence type="ECO:0000313" key="2">
    <source>
        <dbReference type="Proteomes" id="UP000821845"/>
    </source>
</evidence>
<sequence length="332" mass="37226">MDEPSQQLEIVRDDSASTETQSVWRANLADETAVNEWLEAYSVQTNTSWIVWKFLRPEASKNKKAGPRNANCEARLDIKIKLVTYSTRKKDVYLRREVPLPAVIRIDARHSHSTESVDALQLLRGTRSTREAFLRYFSDGLTPVQARRLHETKLRMEEDGPTKLANRALNPASRTVYHWYSVWREACFGGSGKDPLLKLKEKKVPFNAAQGVLLRRCPCGKVLNSSTTSQASGWVERREVSVQCGLQEMPPLSLPPETFPSVALGASIEERTSSGQGGRLSQGFPVLLENGTNSGTGKTVGRRQQFRCTLCPYKTPRLDNLSSICGFVYTHL</sequence>
<name>A0ACB7RKT3_HYAAI</name>
<proteinExistence type="predicted"/>
<protein>
    <submittedName>
        <fullName evidence="1">Uncharacterized protein</fullName>
    </submittedName>
</protein>
<comment type="caution">
    <text evidence="1">The sequence shown here is derived from an EMBL/GenBank/DDBJ whole genome shotgun (WGS) entry which is preliminary data.</text>
</comment>
<accession>A0ACB7RKT3</accession>
<dbReference type="EMBL" id="CM023489">
    <property type="protein sequence ID" value="KAH6921933.1"/>
    <property type="molecule type" value="Genomic_DNA"/>
</dbReference>
<gene>
    <name evidence="1" type="ORF">HPB50_006839</name>
</gene>
<dbReference type="Proteomes" id="UP000821845">
    <property type="component" value="Chromosome 9"/>
</dbReference>
<reference evidence="1" key="1">
    <citation type="submission" date="2020-05" db="EMBL/GenBank/DDBJ databases">
        <title>Large-scale comparative analyses of tick genomes elucidate their genetic diversity and vector capacities.</title>
        <authorList>
            <person name="Jia N."/>
            <person name="Wang J."/>
            <person name="Shi W."/>
            <person name="Du L."/>
            <person name="Sun Y."/>
            <person name="Zhan W."/>
            <person name="Jiang J."/>
            <person name="Wang Q."/>
            <person name="Zhang B."/>
            <person name="Ji P."/>
            <person name="Sakyi L.B."/>
            <person name="Cui X."/>
            <person name="Yuan T."/>
            <person name="Jiang B."/>
            <person name="Yang W."/>
            <person name="Lam T.T.-Y."/>
            <person name="Chang Q."/>
            <person name="Ding S."/>
            <person name="Wang X."/>
            <person name="Zhu J."/>
            <person name="Ruan X."/>
            <person name="Zhao L."/>
            <person name="Wei J."/>
            <person name="Que T."/>
            <person name="Du C."/>
            <person name="Cheng J."/>
            <person name="Dai P."/>
            <person name="Han X."/>
            <person name="Huang E."/>
            <person name="Gao Y."/>
            <person name="Liu J."/>
            <person name="Shao H."/>
            <person name="Ye R."/>
            <person name="Li L."/>
            <person name="Wei W."/>
            <person name="Wang X."/>
            <person name="Wang C."/>
            <person name="Yang T."/>
            <person name="Huo Q."/>
            <person name="Li W."/>
            <person name="Guo W."/>
            <person name="Chen H."/>
            <person name="Zhou L."/>
            <person name="Ni X."/>
            <person name="Tian J."/>
            <person name="Zhou Y."/>
            <person name="Sheng Y."/>
            <person name="Liu T."/>
            <person name="Pan Y."/>
            <person name="Xia L."/>
            <person name="Li J."/>
            <person name="Zhao F."/>
            <person name="Cao W."/>
        </authorList>
    </citation>
    <scope>NUCLEOTIDE SEQUENCE</scope>
    <source>
        <strain evidence="1">Hyas-2018</strain>
    </source>
</reference>
<organism evidence="1 2">
    <name type="scientific">Hyalomma asiaticum</name>
    <name type="common">Tick</name>
    <dbReference type="NCBI Taxonomy" id="266040"/>
    <lineage>
        <taxon>Eukaryota</taxon>
        <taxon>Metazoa</taxon>
        <taxon>Ecdysozoa</taxon>
        <taxon>Arthropoda</taxon>
        <taxon>Chelicerata</taxon>
        <taxon>Arachnida</taxon>
        <taxon>Acari</taxon>
        <taxon>Parasitiformes</taxon>
        <taxon>Ixodida</taxon>
        <taxon>Ixodoidea</taxon>
        <taxon>Ixodidae</taxon>
        <taxon>Hyalomminae</taxon>
        <taxon>Hyalomma</taxon>
    </lineage>
</organism>